<sequence>MNHICDICKEYINGKTICLRISDDKTYVDFNCCEGCAKGYSEKVKKECSNLSVKKTLEYLRLNNKYKISG</sequence>
<protein>
    <submittedName>
        <fullName evidence="1">Uncharacterized protein</fullName>
    </submittedName>
</protein>
<evidence type="ECO:0000313" key="2">
    <source>
        <dbReference type="Proteomes" id="UP000501914"/>
    </source>
</evidence>
<dbReference type="AlphaFoldDB" id="A0A6H0WIP0"/>
<dbReference type="RefSeq" id="WP_019712334.1">
    <property type="nucleotide sequence ID" value="NZ_CP048852.1"/>
</dbReference>
<accession>A0A6H0WIP0</accession>
<keyword evidence="2" id="KW-1185">Reference proteome</keyword>
<name>A0A6H0WIP0_9BACI</name>
<dbReference type="Proteomes" id="UP000501914">
    <property type="component" value="Chromosome"/>
</dbReference>
<reference evidence="1 2" key="1">
    <citation type="submission" date="2020-02" db="EMBL/GenBank/DDBJ databases">
        <title>Genome sequencing, annotation and comparative genomic analysis of Bacillus tequilensis EA-CB0015, an effective biological control agent against Pseudocercospora fijiensis in banana plants.</title>
        <authorList>
            <person name="Cuellar-Gaviria T.Z."/>
            <person name="Ju K.-S."/>
            <person name="Villegas-Escobar V."/>
        </authorList>
    </citation>
    <scope>NUCLEOTIDE SEQUENCE [LARGE SCALE GENOMIC DNA]</scope>
    <source>
        <strain evidence="1 2">EA-CB0015</strain>
    </source>
</reference>
<proteinExistence type="predicted"/>
<gene>
    <name evidence="1" type="ORF">G4P54_09745</name>
</gene>
<evidence type="ECO:0000313" key="1">
    <source>
        <dbReference type="EMBL" id="QIW80068.1"/>
    </source>
</evidence>
<dbReference type="EMBL" id="CP048852">
    <property type="protein sequence ID" value="QIW80068.1"/>
    <property type="molecule type" value="Genomic_DNA"/>
</dbReference>
<dbReference type="KEGG" id="bteq:G4P54_09745"/>
<organism evidence="1 2">
    <name type="scientific">Bacillus tequilensis</name>
    <dbReference type="NCBI Taxonomy" id="227866"/>
    <lineage>
        <taxon>Bacteria</taxon>
        <taxon>Bacillati</taxon>
        <taxon>Bacillota</taxon>
        <taxon>Bacilli</taxon>
        <taxon>Bacillales</taxon>
        <taxon>Bacillaceae</taxon>
        <taxon>Bacillus</taxon>
    </lineage>
</organism>